<evidence type="ECO:0000313" key="2">
    <source>
        <dbReference type="Proteomes" id="UP000192939"/>
    </source>
</evidence>
<accession>A0ABY1LS90</accession>
<organism evidence="1 2">
    <name type="scientific">Paenibacillus barengoltzii J12</name>
    <dbReference type="NCBI Taxonomy" id="935846"/>
    <lineage>
        <taxon>Bacteria</taxon>
        <taxon>Bacillati</taxon>
        <taxon>Bacillota</taxon>
        <taxon>Bacilli</taxon>
        <taxon>Bacillales</taxon>
        <taxon>Paenibacillaceae</taxon>
        <taxon>Paenibacillus</taxon>
    </lineage>
</organism>
<dbReference type="Proteomes" id="UP000192939">
    <property type="component" value="Unassembled WGS sequence"/>
</dbReference>
<comment type="caution">
    <text evidence="1">The sequence shown here is derived from an EMBL/GenBank/DDBJ whole genome shotgun (WGS) entry which is preliminary data.</text>
</comment>
<sequence length="47" mass="5348">MRRSVSSLLRLKRNKEAVAAEGEMHADAGFFLHTRYALAKIISTWQS</sequence>
<keyword evidence="2" id="KW-1185">Reference proteome</keyword>
<evidence type="ECO:0000313" key="1">
    <source>
        <dbReference type="EMBL" id="SME93906.1"/>
    </source>
</evidence>
<proteinExistence type="predicted"/>
<reference evidence="1 2" key="1">
    <citation type="submission" date="2017-04" db="EMBL/GenBank/DDBJ databases">
        <authorList>
            <person name="Varghese N."/>
            <person name="Submissions S."/>
        </authorList>
    </citation>
    <scope>NUCLEOTIDE SEQUENCE [LARGE SCALE GENOMIC DNA]</scope>
    <source>
        <strain evidence="1 2">J12</strain>
    </source>
</reference>
<gene>
    <name evidence="1" type="ORF">SAMN02744124_00307</name>
</gene>
<protein>
    <submittedName>
        <fullName evidence="1">Uncharacterized protein</fullName>
    </submittedName>
</protein>
<dbReference type="EMBL" id="FXAE01000002">
    <property type="protein sequence ID" value="SME93906.1"/>
    <property type="molecule type" value="Genomic_DNA"/>
</dbReference>
<name>A0ABY1LS90_9BACL</name>